<evidence type="ECO:0000256" key="9">
    <source>
        <dbReference type="SAM" id="SignalP"/>
    </source>
</evidence>
<organism evidence="10 11">
    <name type="scientific">Drosophila willistoni</name>
    <name type="common">Fruit fly</name>
    <dbReference type="NCBI Taxonomy" id="7260"/>
    <lineage>
        <taxon>Eukaryota</taxon>
        <taxon>Metazoa</taxon>
        <taxon>Ecdysozoa</taxon>
        <taxon>Arthropoda</taxon>
        <taxon>Hexapoda</taxon>
        <taxon>Insecta</taxon>
        <taxon>Pterygota</taxon>
        <taxon>Neoptera</taxon>
        <taxon>Endopterygota</taxon>
        <taxon>Diptera</taxon>
        <taxon>Brachycera</taxon>
        <taxon>Muscomorpha</taxon>
        <taxon>Ephydroidea</taxon>
        <taxon>Drosophilidae</taxon>
        <taxon>Drosophila</taxon>
        <taxon>Sophophora</taxon>
    </lineage>
</organism>
<keyword evidence="6" id="KW-0675">Receptor</keyword>
<dbReference type="EMBL" id="CH964272">
    <property type="protein sequence ID" value="EDW84406.2"/>
    <property type="molecule type" value="Genomic_DNA"/>
</dbReference>
<dbReference type="FunCoup" id="B4NGQ9">
    <property type="interactions" value="6"/>
</dbReference>
<dbReference type="AlphaFoldDB" id="B4NGQ9"/>
<keyword evidence="11" id="KW-1185">Reference proteome</keyword>
<dbReference type="HOGENOM" id="CLU_021814_2_2_1"/>
<dbReference type="Proteomes" id="UP000007798">
    <property type="component" value="Unassembled WGS sequence"/>
</dbReference>
<dbReference type="InParanoid" id="B4NGQ9"/>
<protein>
    <recommendedName>
        <fullName evidence="12">Ionotropic glutamate receptor C-terminal domain-containing protein</fullName>
    </recommendedName>
</protein>
<evidence type="ECO:0000256" key="6">
    <source>
        <dbReference type="ARBA" id="ARBA00023170"/>
    </source>
</evidence>
<sequence>MRLWLLQFILQILLIRISSSDGALKSLVQQLNQEQAFDYALIIENSDIRLIELLWDLPIPVIQINKETTTVNYELQVNHKRNLLSIACVHDEEDQVLLDLIRLNLKMLNTQPLLIIVDKVYDHSIMETLLKWSWQHRLLNVLIIFKNFEETGLIYSYSPFPVLQFVERRLDNEVPTRIVKPRLDDLNGYQLPIVVGGSTPRLIVRRQTNGHLVYAGLVGHLMSCFEQKYNCHLVQPRELNESSIPPAREVIGAVRNGSVEFALAASLPSLPITGFMYPFELLSWCLMMPVPAQVPQSELYAKVFNLSAFLLTLAAMIVISMTLSVALRLHGFRVHLAQFLLHDACFRGVLGQTFSEPFRPPILVRAIYLQICVLGILITSWYNSYYSTYVTSPPRLPPFTSYESILNSKTKVVVWTPEYQVLLQYTETIVKYSSIFKFISNYEVFLQLRDSFNTEYGYMMPLEKWNLITEQQKVFSSPLFTLQENLCFYHTIPIAFPIIDNSVFREPFERLISEITAMGLLEHWKRMAFTEMIEAGKLSLLDLGKPKVFRPMQLQDLEYVWFVGGSMFTLAFVVLLLELIWQFIRNIIERKSNKNV</sequence>
<accession>B4NGQ9</accession>
<reference evidence="10 11" key="1">
    <citation type="journal article" date="2007" name="Nature">
        <title>Evolution of genes and genomes on the Drosophila phylogeny.</title>
        <authorList>
            <consortium name="Drosophila 12 Genomes Consortium"/>
            <person name="Clark A.G."/>
            <person name="Eisen M.B."/>
            <person name="Smith D.R."/>
            <person name="Bergman C.M."/>
            <person name="Oliver B."/>
            <person name="Markow T.A."/>
            <person name="Kaufman T.C."/>
            <person name="Kellis M."/>
            <person name="Gelbart W."/>
            <person name="Iyer V.N."/>
            <person name="Pollard D.A."/>
            <person name="Sackton T.B."/>
            <person name="Larracuente A.M."/>
            <person name="Singh N.D."/>
            <person name="Abad J.P."/>
            <person name="Abt D.N."/>
            <person name="Adryan B."/>
            <person name="Aguade M."/>
            <person name="Akashi H."/>
            <person name="Anderson W.W."/>
            <person name="Aquadro C.F."/>
            <person name="Ardell D.H."/>
            <person name="Arguello R."/>
            <person name="Artieri C.G."/>
            <person name="Barbash D.A."/>
            <person name="Barker D."/>
            <person name="Barsanti P."/>
            <person name="Batterham P."/>
            <person name="Batzoglou S."/>
            <person name="Begun D."/>
            <person name="Bhutkar A."/>
            <person name="Blanco E."/>
            <person name="Bosak S.A."/>
            <person name="Bradley R.K."/>
            <person name="Brand A.D."/>
            <person name="Brent M.R."/>
            <person name="Brooks A.N."/>
            <person name="Brown R.H."/>
            <person name="Butlin R.K."/>
            <person name="Caggese C."/>
            <person name="Calvi B.R."/>
            <person name="Bernardo de Carvalho A."/>
            <person name="Caspi A."/>
            <person name="Castrezana S."/>
            <person name="Celniker S.E."/>
            <person name="Chang J.L."/>
            <person name="Chapple C."/>
            <person name="Chatterji S."/>
            <person name="Chinwalla A."/>
            <person name="Civetta A."/>
            <person name="Clifton S.W."/>
            <person name="Comeron J.M."/>
            <person name="Costello J.C."/>
            <person name="Coyne J.A."/>
            <person name="Daub J."/>
            <person name="David R.G."/>
            <person name="Delcher A.L."/>
            <person name="Delehaunty K."/>
            <person name="Do C.B."/>
            <person name="Ebling H."/>
            <person name="Edwards K."/>
            <person name="Eickbush T."/>
            <person name="Evans J.D."/>
            <person name="Filipski A."/>
            <person name="Findeiss S."/>
            <person name="Freyhult E."/>
            <person name="Fulton L."/>
            <person name="Fulton R."/>
            <person name="Garcia A.C."/>
            <person name="Gardiner A."/>
            <person name="Garfield D.A."/>
            <person name="Garvin B.E."/>
            <person name="Gibson G."/>
            <person name="Gilbert D."/>
            <person name="Gnerre S."/>
            <person name="Godfrey J."/>
            <person name="Good R."/>
            <person name="Gotea V."/>
            <person name="Gravely B."/>
            <person name="Greenberg A.J."/>
            <person name="Griffiths-Jones S."/>
            <person name="Gross S."/>
            <person name="Guigo R."/>
            <person name="Gustafson E.A."/>
            <person name="Haerty W."/>
            <person name="Hahn M.W."/>
            <person name="Halligan D.L."/>
            <person name="Halpern A.L."/>
            <person name="Halter G.M."/>
            <person name="Han M.V."/>
            <person name="Heger A."/>
            <person name="Hillier L."/>
            <person name="Hinrichs A.S."/>
            <person name="Holmes I."/>
            <person name="Hoskins R.A."/>
            <person name="Hubisz M.J."/>
            <person name="Hultmark D."/>
            <person name="Huntley M.A."/>
            <person name="Jaffe D.B."/>
            <person name="Jagadeeshan S."/>
            <person name="Jeck W.R."/>
            <person name="Johnson J."/>
            <person name="Jones C.D."/>
            <person name="Jordan W.C."/>
            <person name="Karpen G.H."/>
            <person name="Kataoka E."/>
            <person name="Keightley P.D."/>
            <person name="Kheradpour P."/>
            <person name="Kirkness E.F."/>
            <person name="Koerich L.B."/>
            <person name="Kristiansen K."/>
            <person name="Kudrna D."/>
            <person name="Kulathinal R.J."/>
            <person name="Kumar S."/>
            <person name="Kwok R."/>
            <person name="Lander E."/>
            <person name="Langley C.H."/>
            <person name="Lapoint R."/>
            <person name="Lazzaro B.P."/>
            <person name="Lee S.J."/>
            <person name="Levesque L."/>
            <person name="Li R."/>
            <person name="Lin C.F."/>
            <person name="Lin M.F."/>
            <person name="Lindblad-Toh K."/>
            <person name="Llopart A."/>
            <person name="Long M."/>
            <person name="Low L."/>
            <person name="Lozovsky E."/>
            <person name="Lu J."/>
            <person name="Luo M."/>
            <person name="Machado C.A."/>
            <person name="Makalowski W."/>
            <person name="Marzo M."/>
            <person name="Matsuda M."/>
            <person name="Matzkin L."/>
            <person name="McAllister B."/>
            <person name="McBride C.S."/>
            <person name="McKernan B."/>
            <person name="McKernan K."/>
            <person name="Mendez-Lago M."/>
            <person name="Minx P."/>
            <person name="Mollenhauer M.U."/>
            <person name="Montooth K."/>
            <person name="Mount S.M."/>
            <person name="Mu X."/>
            <person name="Myers E."/>
            <person name="Negre B."/>
            <person name="Newfeld S."/>
            <person name="Nielsen R."/>
            <person name="Noor M.A."/>
            <person name="O'Grady P."/>
            <person name="Pachter L."/>
            <person name="Papaceit M."/>
            <person name="Parisi M.J."/>
            <person name="Parisi M."/>
            <person name="Parts L."/>
            <person name="Pedersen J.S."/>
            <person name="Pesole G."/>
            <person name="Phillippy A.M."/>
            <person name="Ponting C.P."/>
            <person name="Pop M."/>
            <person name="Porcelli D."/>
            <person name="Powell J.R."/>
            <person name="Prohaska S."/>
            <person name="Pruitt K."/>
            <person name="Puig M."/>
            <person name="Quesneville H."/>
            <person name="Ram K.R."/>
            <person name="Rand D."/>
            <person name="Rasmussen M.D."/>
            <person name="Reed L.K."/>
            <person name="Reenan R."/>
            <person name="Reily A."/>
            <person name="Remington K.A."/>
            <person name="Rieger T.T."/>
            <person name="Ritchie M.G."/>
            <person name="Robin C."/>
            <person name="Rogers Y.H."/>
            <person name="Rohde C."/>
            <person name="Rozas J."/>
            <person name="Rubenfield M.J."/>
            <person name="Ruiz A."/>
            <person name="Russo S."/>
            <person name="Salzberg S.L."/>
            <person name="Sanchez-Gracia A."/>
            <person name="Saranga D.J."/>
            <person name="Sato H."/>
            <person name="Schaeffer S.W."/>
            <person name="Schatz M.C."/>
            <person name="Schlenke T."/>
            <person name="Schwartz R."/>
            <person name="Segarra C."/>
            <person name="Singh R.S."/>
            <person name="Sirot L."/>
            <person name="Sirota M."/>
            <person name="Sisneros N.B."/>
            <person name="Smith C.D."/>
            <person name="Smith T.F."/>
            <person name="Spieth J."/>
            <person name="Stage D.E."/>
            <person name="Stark A."/>
            <person name="Stephan W."/>
            <person name="Strausberg R.L."/>
            <person name="Strempel S."/>
            <person name="Sturgill D."/>
            <person name="Sutton G."/>
            <person name="Sutton G.G."/>
            <person name="Tao W."/>
            <person name="Teichmann S."/>
            <person name="Tobari Y.N."/>
            <person name="Tomimura Y."/>
            <person name="Tsolas J.M."/>
            <person name="Valente V.L."/>
            <person name="Venter E."/>
            <person name="Venter J.C."/>
            <person name="Vicario S."/>
            <person name="Vieira F.G."/>
            <person name="Vilella A.J."/>
            <person name="Villasante A."/>
            <person name="Walenz B."/>
            <person name="Wang J."/>
            <person name="Wasserman M."/>
            <person name="Watts T."/>
            <person name="Wilson D."/>
            <person name="Wilson R.K."/>
            <person name="Wing R.A."/>
            <person name="Wolfner M.F."/>
            <person name="Wong A."/>
            <person name="Wong G.K."/>
            <person name="Wu C.I."/>
            <person name="Wu G."/>
            <person name="Yamamoto D."/>
            <person name="Yang H.P."/>
            <person name="Yang S.P."/>
            <person name="Yorke J.A."/>
            <person name="Yoshida K."/>
            <person name="Zdobnov E."/>
            <person name="Zhang P."/>
            <person name="Zhang Y."/>
            <person name="Zimin A.V."/>
            <person name="Baldwin J."/>
            <person name="Abdouelleil A."/>
            <person name="Abdulkadir J."/>
            <person name="Abebe A."/>
            <person name="Abera B."/>
            <person name="Abreu J."/>
            <person name="Acer S.C."/>
            <person name="Aftuck L."/>
            <person name="Alexander A."/>
            <person name="An P."/>
            <person name="Anderson E."/>
            <person name="Anderson S."/>
            <person name="Arachi H."/>
            <person name="Azer M."/>
            <person name="Bachantsang P."/>
            <person name="Barry A."/>
            <person name="Bayul T."/>
            <person name="Berlin A."/>
            <person name="Bessette D."/>
            <person name="Bloom T."/>
            <person name="Blye J."/>
            <person name="Boguslavskiy L."/>
            <person name="Bonnet C."/>
            <person name="Boukhgalter B."/>
            <person name="Bourzgui I."/>
            <person name="Brown A."/>
            <person name="Cahill P."/>
            <person name="Channer S."/>
            <person name="Cheshatsang Y."/>
            <person name="Chuda L."/>
            <person name="Citroen M."/>
            <person name="Collymore A."/>
            <person name="Cooke P."/>
            <person name="Costello M."/>
            <person name="D'Aco K."/>
            <person name="Daza R."/>
            <person name="De Haan G."/>
            <person name="DeGray S."/>
            <person name="DeMaso C."/>
            <person name="Dhargay N."/>
            <person name="Dooley K."/>
            <person name="Dooley E."/>
            <person name="Doricent M."/>
            <person name="Dorje P."/>
            <person name="Dorjee K."/>
            <person name="Dupes A."/>
            <person name="Elong R."/>
            <person name="Falk J."/>
            <person name="Farina A."/>
            <person name="Faro S."/>
            <person name="Ferguson D."/>
            <person name="Fisher S."/>
            <person name="Foley C.D."/>
            <person name="Franke A."/>
            <person name="Friedrich D."/>
            <person name="Gadbois L."/>
            <person name="Gearin G."/>
            <person name="Gearin C.R."/>
            <person name="Giannoukos G."/>
            <person name="Goode T."/>
            <person name="Graham J."/>
            <person name="Grandbois E."/>
            <person name="Grewal S."/>
            <person name="Gyaltsen K."/>
            <person name="Hafez N."/>
            <person name="Hagos B."/>
            <person name="Hall J."/>
            <person name="Henson C."/>
            <person name="Hollinger A."/>
            <person name="Honan T."/>
            <person name="Huard M.D."/>
            <person name="Hughes L."/>
            <person name="Hurhula B."/>
            <person name="Husby M.E."/>
            <person name="Kamat A."/>
            <person name="Kanga B."/>
            <person name="Kashin S."/>
            <person name="Khazanovich D."/>
            <person name="Kisner P."/>
            <person name="Lance K."/>
            <person name="Lara M."/>
            <person name="Lee W."/>
            <person name="Lennon N."/>
            <person name="Letendre F."/>
            <person name="LeVine R."/>
            <person name="Lipovsky A."/>
            <person name="Liu X."/>
            <person name="Liu J."/>
            <person name="Liu S."/>
            <person name="Lokyitsang T."/>
            <person name="Lokyitsang Y."/>
            <person name="Lubonja R."/>
            <person name="Lui A."/>
            <person name="MacDonald P."/>
            <person name="Magnisalis V."/>
            <person name="Maru K."/>
            <person name="Matthews C."/>
            <person name="McCusker W."/>
            <person name="McDonough S."/>
            <person name="Mehta T."/>
            <person name="Meldrim J."/>
            <person name="Meneus L."/>
            <person name="Mihai O."/>
            <person name="Mihalev A."/>
            <person name="Mihova T."/>
            <person name="Mittelman R."/>
            <person name="Mlenga V."/>
            <person name="Montmayeur A."/>
            <person name="Mulrain L."/>
            <person name="Navidi A."/>
            <person name="Naylor J."/>
            <person name="Negash T."/>
            <person name="Nguyen T."/>
            <person name="Nguyen N."/>
            <person name="Nicol R."/>
            <person name="Norbu C."/>
            <person name="Norbu N."/>
            <person name="Novod N."/>
            <person name="O'Neill B."/>
            <person name="Osman S."/>
            <person name="Markiewicz E."/>
            <person name="Oyono O.L."/>
            <person name="Patti C."/>
            <person name="Phunkhang P."/>
            <person name="Pierre F."/>
            <person name="Priest M."/>
            <person name="Raghuraman S."/>
            <person name="Rege F."/>
            <person name="Reyes R."/>
            <person name="Rise C."/>
            <person name="Rogov P."/>
            <person name="Ross K."/>
            <person name="Ryan E."/>
            <person name="Settipalli S."/>
            <person name="Shea T."/>
            <person name="Sherpa N."/>
            <person name="Shi L."/>
            <person name="Shih D."/>
            <person name="Sparrow T."/>
            <person name="Spaulding J."/>
            <person name="Stalker J."/>
            <person name="Stange-Thomann N."/>
            <person name="Stavropoulos S."/>
            <person name="Stone C."/>
            <person name="Strader C."/>
            <person name="Tesfaye S."/>
            <person name="Thomson T."/>
            <person name="Thoulutsang Y."/>
            <person name="Thoulutsang D."/>
            <person name="Topham K."/>
            <person name="Topping I."/>
            <person name="Tsamla T."/>
            <person name="Vassiliev H."/>
            <person name="Vo A."/>
            <person name="Wangchuk T."/>
            <person name="Wangdi T."/>
            <person name="Weiand M."/>
            <person name="Wilkinson J."/>
            <person name="Wilson A."/>
            <person name="Yadav S."/>
            <person name="Young G."/>
            <person name="Yu Q."/>
            <person name="Zembek L."/>
            <person name="Zhong D."/>
            <person name="Zimmer A."/>
            <person name="Zwirko Z."/>
            <person name="Jaffe D.B."/>
            <person name="Alvarez P."/>
            <person name="Brockman W."/>
            <person name="Butler J."/>
            <person name="Chin C."/>
            <person name="Gnerre S."/>
            <person name="Grabherr M."/>
            <person name="Kleber M."/>
            <person name="Mauceli E."/>
            <person name="MacCallum I."/>
        </authorList>
    </citation>
    <scope>NUCLEOTIDE SEQUENCE [LARGE SCALE GENOMIC DNA]</scope>
    <source>
        <strain evidence="11">Tucson 14030-0811.24</strain>
    </source>
</reference>
<evidence type="ECO:0008006" key="12">
    <source>
        <dbReference type="Google" id="ProtNLM"/>
    </source>
</evidence>
<dbReference type="KEGG" id="dwi:6650202"/>
<dbReference type="GO" id="GO:0005886">
    <property type="term" value="C:plasma membrane"/>
    <property type="evidence" value="ECO:0007669"/>
    <property type="project" value="UniProtKB-SubCell"/>
</dbReference>
<comment type="subcellular location">
    <subcellularLocation>
        <location evidence="1">Cell membrane</location>
        <topology evidence="1">Multi-pass membrane protein</topology>
    </subcellularLocation>
</comment>
<dbReference type="eggNOG" id="ENOG502T88H">
    <property type="taxonomic scope" value="Eukaryota"/>
</dbReference>
<evidence type="ECO:0000256" key="3">
    <source>
        <dbReference type="ARBA" id="ARBA00022692"/>
    </source>
</evidence>
<feature type="transmembrane region" description="Helical" evidence="8">
    <location>
        <begin position="303"/>
        <end position="327"/>
    </location>
</feature>
<evidence type="ECO:0000256" key="2">
    <source>
        <dbReference type="ARBA" id="ARBA00022475"/>
    </source>
</evidence>
<feature type="chain" id="PRO_5006458415" description="Ionotropic glutamate receptor C-terminal domain-containing protein" evidence="9">
    <location>
        <begin position="21"/>
        <end position="596"/>
    </location>
</feature>
<dbReference type="PANTHER" id="PTHR42643:SF41">
    <property type="entry name" value="IONOTROPIC RECEPTOR 20A-RELATED"/>
    <property type="match status" value="1"/>
</dbReference>
<evidence type="ECO:0000313" key="10">
    <source>
        <dbReference type="EMBL" id="EDW84406.2"/>
    </source>
</evidence>
<keyword evidence="9" id="KW-0732">Signal</keyword>
<evidence type="ECO:0000256" key="4">
    <source>
        <dbReference type="ARBA" id="ARBA00022989"/>
    </source>
</evidence>
<dbReference type="InterPro" id="IPR052192">
    <property type="entry name" value="Insect_Ionotropic_Sensory_Rcpt"/>
</dbReference>
<keyword evidence="5 8" id="KW-0472">Membrane</keyword>
<gene>
    <name evidence="10" type="primary">Dwil\GK18973</name>
    <name evidence="10" type="ORF">Dwil_GK18973</name>
</gene>
<evidence type="ECO:0000256" key="5">
    <source>
        <dbReference type="ARBA" id="ARBA00023136"/>
    </source>
</evidence>
<dbReference type="PANTHER" id="PTHR42643">
    <property type="entry name" value="IONOTROPIC RECEPTOR 20A-RELATED"/>
    <property type="match status" value="1"/>
</dbReference>
<proteinExistence type="predicted"/>
<keyword evidence="7" id="KW-0325">Glycoprotein</keyword>
<keyword evidence="2" id="KW-1003">Cell membrane</keyword>
<feature type="transmembrane region" description="Helical" evidence="8">
    <location>
        <begin position="559"/>
        <end position="584"/>
    </location>
</feature>
<keyword evidence="4 8" id="KW-1133">Transmembrane helix</keyword>
<evidence type="ECO:0000256" key="1">
    <source>
        <dbReference type="ARBA" id="ARBA00004651"/>
    </source>
</evidence>
<evidence type="ECO:0000313" key="11">
    <source>
        <dbReference type="Proteomes" id="UP000007798"/>
    </source>
</evidence>
<name>B4NGQ9_DROWI</name>
<evidence type="ECO:0000256" key="8">
    <source>
        <dbReference type="SAM" id="Phobius"/>
    </source>
</evidence>
<keyword evidence="3 8" id="KW-0812">Transmembrane</keyword>
<dbReference type="OrthoDB" id="7959891at2759"/>
<feature type="signal peptide" evidence="9">
    <location>
        <begin position="1"/>
        <end position="20"/>
    </location>
</feature>
<evidence type="ECO:0000256" key="7">
    <source>
        <dbReference type="ARBA" id="ARBA00023180"/>
    </source>
</evidence>